<dbReference type="OrthoDB" id="127395at2"/>
<dbReference type="AlphaFoldDB" id="A0A512AY11"/>
<proteinExistence type="predicted"/>
<evidence type="ECO:0008006" key="4">
    <source>
        <dbReference type="Google" id="ProtNLM"/>
    </source>
</evidence>
<dbReference type="InterPro" id="IPR012341">
    <property type="entry name" value="6hp_glycosidase-like_sf"/>
</dbReference>
<accession>A0A512AY11</accession>
<evidence type="ECO:0000256" key="1">
    <source>
        <dbReference type="SAM" id="SignalP"/>
    </source>
</evidence>
<organism evidence="2 3">
    <name type="scientific">Adhaeribacter aerolatus</name>
    <dbReference type="NCBI Taxonomy" id="670289"/>
    <lineage>
        <taxon>Bacteria</taxon>
        <taxon>Pseudomonadati</taxon>
        <taxon>Bacteroidota</taxon>
        <taxon>Cytophagia</taxon>
        <taxon>Cytophagales</taxon>
        <taxon>Hymenobacteraceae</taxon>
        <taxon>Adhaeribacter</taxon>
    </lineage>
</organism>
<name>A0A512AY11_9BACT</name>
<dbReference type="Gene3D" id="1.50.10.10">
    <property type="match status" value="1"/>
</dbReference>
<gene>
    <name evidence="2" type="ORF">AAE02nite_20710</name>
</gene>
<dbReference type="EMBL" id="BJYS01000014">
    <property type="protein sequence ID" value="GEO04407.1"/>
    <property type="molecule type" value="Genomic_DNA"/>
</dbReference>
<keyword evidence="1" id="KW-0732">Signal</keyword>
<dbReference type="RefSeq" id="WP_146897673.1">
    <property type="nucleotide sequence ID" value="NZ_BJYS01000014.1"/>
</dbReference>
<dbReference type="GO" id="GO:0004553">
    <property type="term" value="F:hydrolase activity, hydrolyzing O-glycosyl compounds"/>
    <property type="evidence" value="ECO:0007669"/>
    <property type="project" value="TreeGrafter"/>
</dbReference>
<feature type="signal peptide" evidence="1">
    <location>
        <begin position="1"/>
        <end position="20"/>
    </location>
</feature>
<dbReference type="PANTHER" id="PTHR11051:SF8">
    <property type="entry name" value="PROTEIN-GLUCOSYLGALACTOSYLHYDROXYLYSINE GLUCOSIDASE"/>
    <property type="match status" value="1"/>
</dbReference>
<reference evidence="2 3" key="1">
    <citation type="submission" date="2019-07" db="EMBL/GenBank/DDBJ databases">
        <title>Whole genome shotgun sequence of Adhaeribacter aerolatus NBRC 106133.</title>
        <authorList>
            <person name="Hosoyama A."/>
            <person name="Uohara A."/>
            <person name="Ohji S."/>
            <person name="Ichikawa N."/>
        </authorList>
    </citation>
    <scope>NUCLEOTIDE SEQUENCE [LARGE SCALE GENOMIC DNA]</scope>
    <source>
        <strain evidence="2 3">NBRC 106133</strain>
    </source>
</reference>
<dbReference type="InterPro" id="IPR008928">
    <property type="entry name" value="6-hairpin_glycosidase_sf"/>
</dbReference>
<comment type="caution">
    <text evidence="2">The sequence shown here is derived from an EMBL/GenBank/DDBJ whole genome shotgun (WGS) entry which is preliminary data.</text>
</comment>
<feature type="chain" id="PRO_5022222996" description="Glycoside hydrolase family 65" evidence="1">
    <location>
        <begin position="21"/>
        <end position="712"/>
    </location>
</feature>
<dbReference type="Proteomes" id="UP000321532">
    <property type="component" value="Unassembled WGS sequence"/>
</dbReference>
<dbReference type="PANTHER" id="PTHR11051">
    <property type="entry name" value="GLYCOSYL HYDROLASE-RELATED"/>
    <property type="match status" value="1"/>
</dbReference>
<keyword evidence="3" id="KW-1185">Reference proteome</keyword>
<sequence length="712" mass="81181">MKPALLILLLCLNIFNNAHGQSKIDRQAVVARHHIKITKVDSLASLTVGNGRFAFTADVTGLQTFPENYQGGVALGTQSEWGWHSWLNTENYKFEETLQDYNLNGKKVSYSVQVKEPKRKKDAADYFRINQHRLQLGNIGLEITKEDGSLIKIKDVKNSKQELNLWKGQIMSHFQVEGVPVEVITYGHADKDAIAAKITSPLIRQGRLKIKMRLPYPNGAFKDVGNNYASPDKHQSIISEKVNTGAIIKHALDTTTYYLVSQWQGNAELKEKGPHYFTLTPDTKIESFSFSVLFTPEAKEKIVPDFTSTQTNSQTAWKKFWQSGGAVDFAGSTDPRAKELERRVVLSQYLTRVQCAGNYPPQETGLTYNSWYGKPHLEMFWWHAAHFALWNRTELLEKSLDWYFRAEKEAKALAKRQGYEGLRWQKMVDHDGREAPSSVGAFLVWQQPHFIYLAELVYRNRKDKKVLDKYKDLLFATADFMASYPAYDKQQDRYNLGKGLIPAQECFDPLNTFNPTYELAYWDWALNVAQEWRTRLGMPRKKEWDEVLAKLASLPQNEGVYLATESTLDSYSPESKFTIDHPAVLAAFSTIPASHNLSPAIMNKTFDTVWKVWHWDHTWGWDFPMVAMTAARLNKPNRAIDALFMKQTTNTYLPNGHNYQDKRLTIYLPGNGGILSAVAMMCAGFTGSKGNNPGFPKDGSWKVKWEGLNPMP</sequence>
<dbReference type="GO" id="GO:0005975">
    <property type="term" value="P:carbohydrate metabolic process"/>
    <property type="evidence" value="ECO:0007669"/>
    <property type="project" value="InterPro"/>
</dbReference>
<protein>
    <recommendedName>
        <fullName evidence="4">Glycoside hydrolase family 65</fullName>
    </recommendedName>
</protein>
<evidence type="ECO:0000313" key="3">
    <source>
        <dbReference type="Proteomes" id="UP000321532"/>
    </source>
</evidence>
<evidence type="ECO:0000313" key="2">
    <source>
        <dbReference type="EMBL" id="GEO04407.1"/>
    </source>
</evidence>
<dbReference type="SUPFAM" id="SSF48208">
    <property type="entry name" value="Six-hairpin glycosidases"/>
    <property type="match status" value="1"/>
</dbReference>